<evidence type="ECO:0000256" key="1">
    <source>
        <dbReference type="ARBA" id="ARBA00009184"/>
    </source>
</evidence>
<comment type="caution">
    <text evidence="5">The sequence shown here is derived from an EMBL/GenBank/DDBJ whole genome shotgun (WGS) entry which is preliminary data.</text>
</comment>
<dbReference type="Gene3D" id="1.20.1440.100">
    <property type="entry name" value="SG protein - dephosphorylation function"/>
    <property type="match status" value="1"/>
</dbReference>
<evidence type="ECO:0000256" key="4">
    <source>
        <dbReference type="ARBA" id="ARBA00022842"/>
    </source>
</evidence>
<dbReference type="SUPFAM" id="SSF56784">
    <property type="entry name" value="HAD-like"/>
    <property type="match status" value="1"/>
</dbReference>
<dbReference type="Pfam" id="PF12710">
    <property type="entry name" value="HAD"/>
    <property type="match status" value="1"/>
</dbReference>
<gene>
    <name evidence="5" type="ORF">ACFQU8_10820</name>
</gene>
<evidence type="ECO:0000313" key="6">
    <source>
        <dbReference type="Proteomes" id="UP001596620"/>
    </source>
</evidence>
<dbReference type="PANTHER" id="PTHR43344">
    <property type="entry name" value="PHOSPHOSERINE PHOSPHATASE"/>
    <property type="match status" value="1"/>
</dbReference>
<dbReference type="InterPro" id="IPR050582">
    <property type="entry name" value="HAD-like_SerB"/>
</dbReference>
<dbReference type="EMBL" id="JBHTGR010000055">
    <property type="protein sequence ID" value="MFC7747677.1"/>
    <property type="molecule type" value="Genomic_DNA"/>
</dbReference>
<dbReference type="InterPro" id="IPR036412">
    <property type="entry name" value="HAD-like_sf"/>
</dbReference>
<keyword evidence="4" id="KW-0460">Magnesium</keyword>
<reference evidence="6" key="1">
    <citation type="journal article" date="2019" name="Int. J. Syst. Evol. Microbiol.">
        <title>The Global Catalogue of Microorganisms (GCM) 10K type strain sequencing project: providing services to taxonomists for standard genome sequencing and annotation.</title>
        <authorList>
            <consortium name="The Broad Institute Genomics Platform"/>
            <consortium name="The Broad Institute Genome Sequencing Center for Infectious Disease"/>
            <person name="Wu L."/>
            <person name="Ma J."/>
        </authorList>
    </citation>
    <scope>NUCLEOTIDE SEQUENCE [LARGE SCALE GENOMIC DNA]</scope>
    <source>
        <strain evidence="6">JCM 30234</strain>
    </source>
</reference>
<protein>
    <submittedName>
        <fullName evidence="5">HAD family hydrolase</fullName>
    </submittedName>
</protein>
<keyword evidence="2" id="KW-0479">Metal-binding</keyword>
<dbReference type="GO" id="GO:0016787">
    <property type="term" value="F:hydrolase activity"/>
    <property type="evidence" value="ECO:0007669"/>
    <property type="project" value="UniProtKB-KW"/>
</dbReference>
<proteinExistence type="inferred from homology"/>
<evidence type="ECO:0000256" key="2">
    <source>
        <dbReference type="ARBA" id="ARBA00022723"/>
    </source>
</evidence>
<evidence type="ECO:0000313" key="5">
    <source>
        <dbReference type="EMBL" id="MFC7747677.1"/>
    </source>
</evidence>
<name>A0ABW2UZ94_9BACI</name>
<dbReference type="NCBIfam" id="TIGR01488">
    <property type="entry name" value="HAD-SF-IB"/>
    <property type="match status" value="1"/>
</dbReference>
<dbReference type="InterPro" id="IPR023214">
    <property type="entry name" value="HAD_sf"/>
</dbReference>
<dbReference type="PANTHER" id="PTHR43344:SF13">
    <property type="entry name" value="PHOSPHATASE RV3661-RELATED"/>
    <property type="match status" value="1"/>
</dbReference>
<dbReference type="Gene3D" id="3.40.50.1000">
    <property type="entry name" value="HAD superfamily/HAD-like"/>
    <property type="match status" value="1"/>
</dbReference>
<keyword evidence="3 5" id="KW-0378">Hydrolase</keyword>
<sequence>MGVVTVDFDGTLYQGDSFKVVMEGANQAFGLKQWTVISKGLAKASTAGLTKGKNAFKLSFFEAFAKSFKGMTRAELDQFFRRLVEIGKDDVHQGLIEKIHEHERQGDQIIVLSGAFQPFLKAFTDAFSLNVHIIGTELMFNQRGLCTGHVRSVVNGDEKVNHVQAWMDRQKRFGYLTEEESRDTWAYADSESDVPLLEFVKHPFVVNPDKSVKKVAVEEGWPLFG</sequence>
<evidence type="ECO:0000256" key="3">
    <source>
        <dbReference type="ARBA" id="ARBA00022801"/>
    </source>
</evidence>
<keyword evidence="6" id="KW-1185">Reference proteome</keyword>
<accession>A0ABW2UZ94</accession>
<comment type="similarity">
    <text evidence="1">Belongs to the HAD-like hydrolase superfamily. SerB family.</text>
</comment>
<dbReference type="Proteomes" id="UP001596620">
    <property type="component" value="Unassembled WGS sequence"/>
</dbReference>
<organism evidence="5 6">
    <name type="scientific">Lentibacillus kimchii</name>
    <dbReference type="NCBI Taxonomy" id="1542911"/>
    <lineage>
        <taxon>Bacteria</taxon>
        <taxon>Bacillati</taxon>
        <taxon>Bacillota</taxon>
        <taxon>Bacilli</taxon>
        <taxon>Bacillales</taxon>
        <taxon>Bacillaceae</taxon>
        <taxon>Lentibacillus</taxon>
    </lineage>
</organism>